<dbReference type="AlphaFoldDB" id="A0A183J0J1"/>
<gene>
    <name evidence="1" type="ORF">SBAD_LOCUS9389</name>
</gene>
<dbReference type="WBParaSite" id="SBAD_0000972901-mRNA-1">
    <property type="protein sequence ID" value="SBAD_0000972901-mRNA-1"/>
    <property type="gene ID" value="SBAD_0000972901"/>
</dbReference>
<organism evidence="3">
    <name type="scientific">Soboliphyme baturini</name>
    <dbReference type="NCBI Taxonomy" id="241478"/>
    <lineage>
        <taxon>Eukaryota</taxon>
        <taxon>Metazoa</taxon>
        <taxon>Ecdysozoa</taxon>
        <taxon>Nematoda</taxon>
        <taxon>Enoplea</taxon>
        <taxon>Dorylaimia</taxon>
        <taxon>Dioctophymatida</taxon>
        <taxon>Dioctophymatoidea</taxon>
        <taxon>Soboliphymatidae</taxon>
        <taxon>Soboliphyme</taxon>
    </lineage>
</organism>
<evidence type="ECO:0000313" key="2">
    <source>
        <dbReference type="Proteomes" id="UP000270296"/>
    </source>
</evidence>
<reference evidence="1 2" key="2">
    <citation type="submission" date="2018-11" db="EMBL/GenBank/DDBJ databases">
        <authorList>
            <consortium name="Pathogen Informatics"/>
        </authorList>
    </citation>
    <scope>NUCLEOTIDE SEQUENCE [LARGE SCALE GENOMIC DNA]</scope>
</reference>
<dbReference type="Proteomes" id="UP000270296">
    <property type="component" value="Unassembled WGS sequence"/>
</dbReference>
<sequence length="73" mass="8264">MESCCATQQMVRYEELPNSFSEYRPEQVQSLVRPASWLVSTGSKGLLVRLPFSNPLLRRSVVVRRIDDAAHSA</sequence>
<proteinExistence type="predicted"/>
<dbReference type="EMBL" id="UZAM01012659">
    <property type="protein sequence ID" value="VDP22887.1"/>
    <property type="molecule type" value="Genomic_DNA"/>
</dbReference>
<accession>A0A183J0J1</accession>
<keyword evidence="2" id="KW-1185">Reference proteome</keyword>
<evidence type="ECO:0000313" key="1">
    <source>
        <dbReference type="EMBL" id="VDP22887.1"/>
    </source>
</evidence>
<protein>
    <submittedName>
        <fullName evidence="3">DUF5641 domain-containing protein</fullName>
    </submittedName>
</protein>
<evidence type="ECO:0000313" key="3">
    <source>
        <dbReference type="WBParaSite" id="SBAD_0000972901-mRNA-1"/>
    </source>
</evidence>
<reference evidence="3" key="1">
    <citation type="submission" date="2016-06" db="UniProtKB">
        <authorList>
            <consortium name="WormBaseParasite"/>
        </authorList>
    </citation>
    <scope>IDENTIFICATION</scope>
</reference>
<name>A0A183J0J1_9BILA</name>